<evidence type="ECO:0000256" key="2">
    <source>
        <dbReference type="ARBA" id="ARBA00022475"/>
    </source>
</evidence>
<evidence type="ECO:0000259" key="9">
    <source>
        <dbReference type="Pfam" id="PF13231"/>
    </source>
</evidence>
<dbReference type="Pfam" id="PF13231">
    <property type="entry name" value="PMT_2"/>
    <property type="match status" value="1"/>
</dbReference>
<comment type="subcellular location">
    <subcellularLocation>
        <location evidence="1">Cell membrane</location>
        <topology evidence="1">Multi-pass membrane protein</topology>
    </subcellularLocation>
</comment>
<dbReference type="GO" id="GO:0005886">
    <property type="term" value="C:plasma membrane"/>
    <property type="evidence" value="ECO:0007669"/>
    <property type="project" value="UniProtKB-SubCell"/>
</dbReference>
<evidence type="ECO:0000256" key="4">
    <source>
        <dbReference type="ARBA" id="ARBA00022679"/>
    </source>
</evidence>
<dbReference type="STRING" id="1817822.A2826_01720"/>
<dbReference type="PANTHER" id="PTHR33908">
    <property type="entry name" value="MANNOSYLTRANSFERASE YKCB-RELATED"/>
    <property type="match status" value="1"/>
</dbReference>
<dbReference type="GO" id="GO:0016763">
    <property type="term" value="F:pentosyltransferase activity"/>
    <property type="evidence" value="ECO:0007669"/>
    <property type="project" value="TreeGrafter"/>
</dbReference>
<keyword evidence="7 8" id="KW-0472">Membrane</keyword>
<keyword evidence="6 8" id="KW-1133">Transmembrane helix</keyword>
<evidence type="ECO:0000256" key="8">
    <source>
        <dbReference type="SAM" id="Phobius"/>
    </source>
</evidence>
<keyword evidence="5 8" id="KW-0812">Transmembrane</keyword>
<feature type="transmembrane region" description="Helical" evidence="8">
    <location>
        <begin position="461"/>
        <end position="479"/>
    </location>
</feature>
<proteinExistence type="predicted"/>
<feature type="transmembrane region" description="Helical" evidence="8">
    <location>
        <begin position="110"/>
        <end position="130"/>
    </location>
</feature>
<dbReference type="PANTHER" id="PTHR33908:SF11">
    <property type="entry name" value="MEMBRANE PROTEIN"/>
    <property type="match status" value="1"/>
</dbReference>
<feature type="transmembrane region" description="Helical" evidence="8">
    <location>
        <begin position="142"/>
        <end position="160"/>
    </location>
</feature>
<feature type="transmembrane region" description="Helical" evidence="8">
    <location>
        <begin position="166"/>
        <end position="183"/>
    </location>
</feature>
<comment type="caution">
    <text evidence="10">The sequence shown here is derived from an EMBL/GenBank/DDBJ whole genome shotgun (WGS) entry which is preliminary data.</text>
</comment>
<evidence type="ECO:0000256" key="5">
    <source>
        <dbReference type="ARBA" id="ARBA00022692"/>
    </source>
</evidence>
<feature type="transmembrane region" description="Helical" evidence="8">
    <location>
        <begin position="422"/>
        <end position="440"/>
    </location>
</feature>
<dbReference type="InterPro" id="IPR050297">
    <property type="entry name" value="LipidA_mod_glycosyltrf_83"/>
</dbReference>
<dbReference type="AlphaFoldDB" id="A0A1F5NRB4"/>
<dbReference type="GO" id="GO:0009103">
    <property type="term" value="P:lipopolysaccharide biosynthetic process"/>
    <property type="evidence" value="ECO:0007669"/>
    <property type="project" value="UniProtKB-ARBA"/>
</dbReference>
<dbReference type="EMBL" id="MFEI01000038">
    <property type="protein sequence ID" value="OGE80207.1"/>
    <property type="molecule type" value="Genomic_DNA"/>
</dbReference>
<organism evidence="10 11">
    <name type="scientific">Candidatus Doudnabacteria bacterium RIFCSPHIGHO2_01_FULL_43_23</name>
    <dbReference type="NCBI Taxonomy" id="1817822"/>
    <lineage>
        <taxon>Bacteria</taxon>
        <taxon>Candidatus Doudnaibacteriota</taxon>
    </lineage>
</organism>
<evidence type="ECO:0000313" key="11">
    <source>
        <dbReference type="Proteomes" id="UP000177912"/>
    </source>
</evidence>
<gene>
    <name evidence="10" type="ORF">A2826_01720</name>
</gene>
<evidence type="ECO:0000256" key="6">
    <source>
        <dbReference type="ARBA" id="ARBA00022989"/>
    </source>
</evidence>
<evidence type="ECO:0000256" key="3">
    <source>
        <dbReference type="ARBA" id="ARBA00022676"/>
    </source>
</evidence>
<feature type="transmembrane region" description="Helical" evidence="8">
    <location>
        <begin position="12"/>
        <end position="35"/>
    </location>
</feature>
<feature type="transmembrane region" description="Helical" evidence="8">
    <location>
        <begin position="357"/>
        <end position="375"/>
    </location>
</feature>
<evidence type="ECO:0000313" key="10">
    <source>
        <dbReference type="EMBL" id="OGE80207.1"/>
    </source>
</evidence>
<feature type="domain" description="Glycosyltransferase RgtA/B/C/D-like" evidence="9">
    <location>
        <begin position="114"/>
        <end position="222"/>
    </location>
</feature>
<feature type="transmembrane region" description="Helical" evidence="8">
    <location>
        <begin position="247"/>
        <end position="269"/>
    </location>
</feature>
<keyword evidence="4" id="KW-0808">Transferase</keyword>
<dbReference type="Proteomes" id="UP000177912">
    <property type="component" value="Unassembled WGS sequence"/>
</dbReference>
<feature type="transmembrane region" description="Helical" evidence="8">
    <location>
        <begin position="396"/>
        <end position="416"/>
    </location>
</feature>
<dbReference type="InterPro" id="IPR038731">
    <property type="entry name" value="RgtA/B/C-like"/>
</dbReference>
<sequence length="624" mass="71685">MIIFFERHRRLIVILLLLAKFSFGLFAMIGDAAIVDEIAHIPAGYSYMAYSDYRLNPEHPPLLKDLAGLPLLALDVDFPKDHISWTTDVNGQWESGWHFLYHYGNDADQILFFARLPLLMLSILFGALIYIFTRKFFSTTSALLATFFYTLSPNFLAHSHLVTTDMGIATAIFLALASFAWFIRHPSYLTLFWATLGLAVAHITKFSSVLLIPFYFGILFILLVVQKNSPTLGHLGQNIKSIFWKKFWIYAFSYVVIMAGSILIVWIFYTLHTINFPAEKQIELINVSIPNAPDFVRNILVEMSKNKILQPLAQYILGVAMVFNRVSGGNTTFFFGQVTNQSFPLYFPASYLLKTPLAFLILLFLSILALSKDIIVSGLKDRAFKIRSLWKKLSDYLSSHITELIFFLFILYYSYISVTGNLNLGIRHLFPILPLIYILVSKKTSDILIFLTSKRTKRLGKYILALLLVWFASSTINTAPNFLSYHNEIIGGGQNAYKYFTDSNVDWGQDLKRLNTWLAKHPEVENLKLDYFGGGEPRYYLCARYYDEDGQLIKSSAGYNCENSVYQKWEVDRGPTKGWIAVSVTFLQNAQWYHKLLGQPDYDWLRDQEPYAKIGNSIFVYWVR</sequence>
<evidence type="ECO:0000256" key="1">
    <source>
        <dbReference type="ARBA" id="ARBA00004651"/>
    </source>
</evidence>
<evidence type="ECO:0000256" key="7">
    <source>
        <dbReference type="ARBA" id="ARBA00023136"/>
    </source>
</evidence>
<protein>
    <recommendedName>
        <fullName evidence="9">Glycosyltransferase RgtA/B/C/D-like domain-containing protein</fullName>
    </recommendedName>
</protein>
<keyword evidence="3" id="KW-0328">Glycosyltransferase</keyword>
<keyword evidence="2" id="KW-1003">Cell membrane</keyword>
<feature type="transmembrane region" description="Helical" evidence="8">
    <location>
        <begin position="210"/>
        <end position="226"/>
    </location>
</feature>
<accession>A0A1F5NRB4</accession>
<reference evidence="10 11" key="1">
    <citation type="journal article" date="2016" name="Nat. Commun.">
        <title>Thousands of microbial genomes shed light on interconnected biogeochemical processes in an aquifer system.</title>
        <authorList>
            <person name="Anantharaman K."/>
            <person name="Brown C.T."/>
            <person name="Hug L.A."/>
            <person name="Sharon I."/>
            <person name="Castelle C.J."/>
            <person name="Probst A.J."/>
            <person name="Thomas B.C."/>
            <person name="Singh A."/>
            <person name="Wilkins M.J."/>
            <person name="Karaoz U."/>
            <person name="Brodie E.L."/>
            <person name="Williams K.H."/>
            <person name="Hubbard S.S."/>
            <person name="Banfield J.F."/>
        </authorList>
    </citation>
    <scope>NUCLEOTIDE SEQUENCE [LARGE SCALE GENOMIC DNA]</scope>
</reference>
<name>A0A1F5NRB4_9BACT</name>